<proteinExistence type="predicted"/>
<name>A0ABX6FYV1_9BURK</name>
<dbReference type="Pfam" id="PF07589">
    <property type="entry name" value="PEP-CTERM"/>
    <property type="match status" value="1"/>
</dbReference>
<accession>A0ABX6FYV1</accession>
<dbReference type="EMBL" id="CP046904">
    <property type="protein sequence ID" value="QGZ42280.1"/>
    <property type="molecule type" value="Genomic_DNA"/>
</dbReference>
<dbReference type="NCBIfam" id="TIGR02595">
    <property type="entry name" value="PEP_CTERM"/>
    <property type="match status" value="1"/>
</dbReference>
<dbReference type="NCBIfam" id="NF038126">
    <property type="entry name" value="PEP_CTERM_FxDxF"/>
    <property type="match status" value="1"/>
</dbReference>
<gene>
    <name evidence="2" type="ORF">GO485_26725</name>
</gene>
<feature type="domain" description="Ice-binding protein C-terminal" evidence="1">
    <location>
        <begin position="189"/>
        <end position="213"/>
    </location>
</feature>
<dbReference type="Proteomes" id="UP000437862">
    <property type="component" value="Chromosome"/>
</dbReference>
<sequence>MLAVMKTYVFNRPLIHGLRLPTPSYYYFVTTQMNRGVIQMKKALLSKVAGSLLLSAGVLASGAASADTTLTFDAAGNAYFGATHAMDGAYDDVFLFSVDTDSFAQGTAVNGVTRINGDFLSNYGISNIQFFWQNGDTRTNLDTTFSSDGYITFSANNGLASGNYGFIVSGATALPGMGGSYAGNLNITPVPEPATYAMLGVGIGLLALTARRKTNNKLG</sequence>
<dbReference type="InterPro" id="IPR013424">
    <property type="entry name" value="Ice-binding_C"/>
</dbReference>
<evidence type="ECO:0000313" key="2">
    <source>
        <dbReference type="EMBL" id="QGZ42280.1"/>
    </source>
</evidence>
<reference evidence="2 3" key="1">
    <citation type="submission" date="2019-12" db="EMBL/GenBank/DDBJ databases">
        <title>Draft Genome Sequences of Six Type Strains of the Genus Massilia.</title>
        <authorList>
            <person name="Miess H."/>
            <person name="Frediansyah A."/>
            <person name="Goeker M."/>
            <person name="Gross H."/>
        </authorList>
    </citation>
    <scope>NUCLEOTIDE SEQUENCE [LARGE SCALE GENOMIC DNA]</scope>
    <source>
        <strain evidence="2 3">DSM 26639</strain>
    </source>
</reference>
<protein>
    <submittedName>
        <fullName evidence="2">PEP-CTERM sorting domain-containing protein</fullName>
    </submittedName>
</protein>
<organism evidence="2 3">
    <name type="scientific">Pseudoduganella flava</name>
    <dbReference type="NCBI Taxonomy" id="871742"/>
    <lineage>
        <taxon>Bacteria</taxon>
        <taxon>Pseudomonadati</taxon>
        <taxon>Pseudomonadota</taxon>
        <taxon>Betaproteobacteria</taxon>
        <taxon>Burkholderiales</taxon>
        <taxon>Oxalobacteraceae</taxon>
        <taxon>Telluria group</taxon>
        <taxon>Pseudoduganella</taxon>
    </lineage>
</organism>
<evidence type="ECO:0000313" key="3">
    <source>
        <dbReference type="Proteomes" id="UP000437862"/>
    </source>
</evidence>
<keyword evidence="3" id="KW-1185">Reference proteome</keyword>
<evidence type="ECO:0000259" key="1">
    <source>
        <dbReference type="Pfam" id="PF07589"/>
    </source>
</evidence>